<dbReference type="EMBL" id="BLAL01000183">
    <property type="protein sequence ID" value="GES89128.1"/>
    <property type="molecule type" value="Genomic_DNA"/>
</dbReference>
<evidence type="ECO:0000313" key="8">
    <source>
        <dbReference type="EMBL" id="GBB90936.1"/>
    </source>
</evidence>
<dbReference type="Pfam" id="PF22062">
    <property type="entry name" value="OB_DPOA2"/>
    <property type="match status" value="1"/>
</dbReference>
<protein>
    <recommendedName>
        <fullName evidence="3">DNA polymerase alpha subunit B</fullName>
    </recommendedName>
</protein>
<proteinExistence type="inferred from homology"/>
<dbReference type="GO" id="GO:0006270">
    <property type="term" value="P:DNA replication initiation"/>
    <property type="evidence" value="ECO:0007669"/>
    <property type="project" value="TreeGrafter"/>
</dbReference>
<evidence type="ECO:0000256" key="3">
    <source>
        <dbReference type="ARBA" id="ARBA00018596"/>
    </source>
</evidence>
<reference evidence="8 10" key="1">
    <citation type="submission" date="2017-11" db="EMBL/GenBank/DDBJ databases">
        <title>The genome of Rhizophagus clarus HR1 reveals common genetic basis of auxotrophy among arbuscular mycorrhizal fungi.</title>
        <authorList>
            <person name="Kobayashi Y."/>
        </authorList>
    </citation>
    <scope>NUCLEOTIDE SEQUENCE [LARGE SCALE GENOMIC DNA]</scope>
    <source>
        <strain evidence="8 10">HR1</strain>
    </source>
</reference>
<feature type="domain" description="DNA polymerase alpha subunit B OB" evidence="7">
    <location>
        <begin position="104"/>
        <end position="202"/>
    </location>
</feature>
<comment type="similarity">
    <text evidence="2">Belongs to the DNA polymerase alpha subunit B family.</text>
</comment>
<evidence type="ECO:0000313" key="10">
    <source>
        <dbReference type="Proteomes" id="UP000247702"/>
    </source>
</evidence>
<dbReference type="InterPro" id="IPR054300">
    <property type="entry name" value="OB_DPOA2"/>
</dbReference>
<dbReference type="Gene3D" id="3.60.21.60">
    <property type="match status" value="2"/>
</dbReference>
<evidence type="ECO:0000259" key="6">
    <source>
        <dbReference type="Pfam" id="PF04042"/>
    </source>
</evidence>
<reference evidence="9" key="2">
    <citation type="submission" date="2019-10" db="EMBL/GenBank/DDBJ databases">
        <title>Conservation and host-specific expression of non-tandemly repeated heterogenous ribosome RNA gene in arbuscular mycorrhizal fungi.</title>
        <authorList>
            <person name="Maeda T."/>
            <person name="Kobayashi Y."/>
            <person name="Nakagawa T."/>
            <person name="Ezawa T."/>
            <person name="Yamaguchi K."/>
            <person name="Bino T."/>
            <person name="Nishimoto Y."/>
            <person name="Shigenobu S."/>
            <person name="Kawaguchi M."/>
        </authorList>
    </citation>
    <scope>NUCLEOTIDE SEQUENCE</scope>
    <source>
        <strain evidence="9">HR1</strain>
    </source>
</reference>
<sequence length="488" mass="55107">MQELTTNPQGGLVNKKTGEPIVYNKETISDFMEEKGIQMEKHNRNDVVNKFFDRGNKGEIVDVLNSNISTYDSSQSTKQCKVVLIPDKQVESYRYMYQTRILEELDVRFSSLSTIIKNYYNLEVFDAFHINQDIIYTIGRICCDSEGKLNSESVLLEIPEKRSRVKLSLNEIESYSLFSGQIVGVKGINNTGNHLSISSIFEVPLLPMYKSPSSELVESNVKPLNIVVAAGPFTFDVGFGYEPFNELLNKMEQEKPDLLILLGPFVSEDHSLLIEKKTPNTPGEIFKAHVTDKLSKFIKTSPGVSIVMVPSTKDLFHCSFVFPQPPFPKSGLPPKNVTCTSNPAQFRVNEITFVIDNVDILFHLASNEIERNATPGLDRMGRLSRHILIQRHLYPLFPTSPEVNLEHKKSSFLELQNLPDILILPSKLKYFAKIVENVICINPGYLSKGESGGTYAKITIHPLQKTLIEGTFTENLVSKRTRVEIIRV</sequence>
<keyword evidence="5" id="KW-0539">Nucleus</keyword>
<accession>A0A2Z6RED1</accession>
<dbReference type="STRING" id="94130.A0A2Z6RED1"/>
<dbReference type="GO" id="GO:0003677">
    <property type="term" value="F:DNA binding"/>
    <property type="evidence" value="ECO:0007669"/>
    <property type="project" value="InterPro"/>
</dbReference>
<dbReference type="InterPro" id="IPR016722">
    <property type="entry name" value="DNA_pol_alpha_bsu"/>
</dbReference>
<evidence type="ECO:0000313" key="9">
    <source>
        <dbReference type="EMBL" id="GES89128.1"/>
    </source>
</evidence>
<organism evidence="8 10">
    <name type="scientific">Rhizophagus clarus</name>
    <dbReference type="NCBI Taxonomy" id="94130"/>
    <lineage>
        <taxon>Eukaryota</taxon>
        <taxon>Fungi</taxon>
        <taxon>Fungi incertae sedis</taxon>
        <taxon>Mucoromycota</taxon>
        <taxon>Glomeromycotina</taxon>
        <taxon>Glomeromycetes</taxon>
        <taxon>Glomerales</taxon>
        <taxon>Glomeraceae</taxon>
        <taxon>Rhizophagus</taxon>
    </lineage>
</organism>
<feature type="domain" description="DNA polymerase alpha/delta/epsilon subunit B" evidence="6">
    <location>
        <begin position="226"/>
        <end position="433"/>
    </location>
</feature>
<evidence type="ECO:0000256" key="2">
    <source>
        <dbReference type="ARBA" id="ARBA00007299"/>
    </source>
</evidence>
<evidence type="ECO:0000256" key="5">
    <source>
        <dbReference type="ARBA" id="ARBA00023242"/>
    </source>
</evidence>
<keyword evidence="4" id="KW-0235">DNA replication</keyword>
<dbReference type="PANTHER" id="PTHR23061:SF12">
    <property type="entry name" value="DNA POLYMERASE ALPHA SUBUNIT B"/>
    <property type="match status" value="1"/>
</dbReference>
<dbReference type="OrthoDB" id="336885at2759"/>
<comment type="subcellular location">
    <subcellularLocation>
        <location evidence="1">Nucleus</location>
    </subcellularLocation>
</comment>
<keyword evidence="10" id="KW-1185">Reference proteome</keyword>
<dbReference type="EMBL" id="BEXD01000891">
    <property type="protein sequence ID" value="GBB90936.1"/>
    <property type="molecule type" value="Genomic_DNA"/>
</dbReference>
<evidence type="ECO:0000256" key="4">
    <source>
        <dbReference type="ARBA" id="ARBA00022705"/>
    </source>
</evidence>
<evidence type="ECO:0000259" key="7">
    <source>
        <dbReference type="Pfam" id="PF22062"/>
    </source>
</evidence>
<dbReference type="Proteomes" id="UP000247702">
    <property type="component" value="Unassembled WGS sequence"/>
</dbReference>
<dbReference type="InterPro" id="IPR007185">
    <property type="entry name" value="DNA_pol_a/d/e_bsu"/>
</dbReference>
<evidence type="ECO:0000256" key="1">
    <source>
        <dbReference type="ARBA" id="ARBA00004123"/>
    </source>
</evidence>
<dbReference type="PANTHER" id="PTHR23061">
    <property type="entry name" value="DNA POLYMERASE 2 ALPHA 70 KDA SUBUNIT"/>
    <property type="match status" value="1"/>
</dbReference>
<comment type="caution">
    <text evidence="8">The sequence shown here is derived from an EMBL/GenBank/DDBJ whole genome shotgun (WGS) entry which is preliminary data.</text>
</comment>
<dbReference type="Proteomes" id="UP000615446">
    <property type="component" value="Unassembled WGS sequence"/>
</dbReference>
<dbReference type="AlphaFoldDB" id="A0A2Z6RED1"/>
<gene>
    <name evidence="9" type="ORF">RCL2_001604000</name>
    <name evidence="8" type="ORF">RclHR1_01800021</name>
</gene>
<name>A0A2Z6RED1_9GLOM</name>
<dbReference type="GO" id="GO:0005658">
    <property type="term" value="C:alpha DNA polymerase:primase complex"/>
    <property type="evidence" value="ECO:0007669"/>
    <property type="project" value="TreeGrafter"/>
</dbReference>
<dbReference type="PIRSF" id="PIRSF018300">
    <property type="entry name" value="DNA_pol_alph_2"/>
    <property type="match status" value="1"/>
</dbReference>
<dbReference type="Pfam" id="PF04042">
    <property type="entry name" value="DNA_pol_E_B"/>
    <property type="match status" value="1"/>
</dbReference>